<dbReference type="PANTHER" id="PTHR33392">
    <property type="entry name" value="POLYISOPRENYL-TEICHOIC ACID--PEPTIDOGLYCAN TEICHOIC ACID TRANSFERASE TAGU"/>
    <property type="match status" value="1"/>
</dbReference>
<dbReference type="NCBIfam" id="TIGR00350">
    <property type="entry name" value="lytR_cpsA_psr"/>
    <property type="match status" value="1"/>
</dbReference>
<keyword evidence="5" id="KW-1185">Reference proteome</keyword>
<evidence type="ECO:0000256" key="2">
    <source>
        <dbReference type="SAM" id="Phobius"/>
    </source>
</evidence>
<dbReference type="AlphaFoldDB" id="A0A4V1K2B4"/>
<name>A0A4V1K2B4_9FIRM</name>
<feature type="domain" description="Cell envelope-related transcriptional attenuator" evidence="3">
    <location>
        <begin position="120"/>
        <end position="298"/>
    </location>
</feature>
<accession>A0A4V1K2B4</accession>
<protein>
    <submittedName>
        <fullName evidence="4">LytR family transcriptional regulator</fullName>
    </submittedName>
</protein>
<feature type="transmembrane region" description="Helical" evidence="2">
    <location>
        <begin position="20"/>
        <end position="41"/>
    </location>
</feature>
<dbReference type="OrthoDB" id="305468at2"/>
<reference evidence="5" key="1">
    <citation type="submission" date="2018-11" db="EMBL/GenBank/DDBJ databases">
        <title>Genome sequencing of a novel mesophilic and cellulolytic organism within the genus Hungateiclostridium.</title>
        <authorList>
            <person name="Rettenmaier R."/>
            <person name="Liebl W."/>
            <person name="Zverlov V."/>
        </authorList>
    </citation>
    <scope>NUCLEOTIDE SEQUENCE [LARGE SCALE GENOMIC DNA]</scope>
    <source>
        <strain evidence="5">N2K1</strain>
    </source>
</reference>
<organism evidence="4 5">
    <name type="scientific">Acetivibrio mesophilus</name>
    <dbReference type="NCBI Taxonomy" id="2487273"/>
    <lineage>
        <taxon>Bacteria</taxon>
        <taxon>Bacillati</taxon>
        <taxon>Bacillota</taxon>
        <taxon>Clostridia</taxon>
        <taxon>Eubacteriales</taxon>
        <taxon>Oscillospiraceae</taxon>
        <taxon>Acetivibrio</taxon>
    </lineage>
</organism>
<dbReference type="Pfam" id="PF03816">
    <property type="entry name" value="LytR_cpsA_psr"/>
    <property type="match status" value="1"/>
</dbReference>
<comment type="caution">
    <text evidence="4">The sequence shown here is derived from an EMBL/GenBank/DDBJ whole genome shotgun (WGS) entry which is preliminary data.</text>
</comment>
<dbReference type="Gene3D" id="3.40.630.190">
    <property type="entry name" value="LCP protein"/>
    <property type="match status" value="1"/>
</dbReference>
<dbReference type="PANTHER" id="PTHR33392:SF6">
    <property type="entry name" value="POLYISOPRENYL-TEICHOIC ACID--PEPTIDOGLYCAN TEICHOIC ACID TRANSFERASE TAGU"/>
    <property type="match status" value="1"/>
</dbReference>
<sequence length="377" mass="43488">MAQKKIFSKKKNLTFKKTLLIWLSSFLFIGVLIFLLGRYVLSDGNDSSEVDNDIIYPPVSSFKPIDFSVSDDVYGKSDDEIDISKMQGLTNGMKYPENLVDNNSRNILFIGQDKLSGLYDTIGILSIDKKNQKLKIIMIPRDLYIDYNAKVKHYLEANNKVNDPDFYKINCAYNIGPYMKYDGKFGAYSMNFLAALIKEIFDIEVHDYVRVNTEGFAQIVDLFGGVDINVPYNMHYDDIYQDLYIHINKGWNHLDGKKAEGFVRYRQSNDEMGNITHSIGDYERKKNQMNFIKAFIEQHGTISNIDKLPSLISTLNKYMKHSIGVGDILTSYMGYAKDIIIYKYPIETYTVTGKDKYMNQRYYIVIDNDTNNSVVQN</sequence>
<dbReference type="InterPro" id="IPR050922">
    <property type="entry name" value="LytR/CpsA/Psr_CW_biosynth"/>
</dbReference>
<evidence type="ECO:0000259" key="3">
    <source>
        <dbReference type="Pfam" id="PF03816"/>
    </source>
</evidence>
<dbReference type="InterPro" id="IPR004474">
    <property type="entry name" value="LytR_CpsA_psr"/>
</dbReference>
<comment type="similarity">
    <text evidence="1">Belongs to the LytR/CpsA/Psr (LCP) family.</text>
</comment>
<proteinExistence type="inferred from homology"/>
<keyword evidence="2" id="KW-0812">Transmembrane</keyword>
<keyword evidence="2" id="KW-1133">Transmembrane helix</keyword>
<dbReference type="Proteomes" id="UP000289166">
    <property type="component" value="Unassembled WGS sequence"/>
</dbReference>
<evidence type="ECO:0000313" key="4">
    <source>
        <dbReference type="EMBL" id="RXE59699.1"/>
    </source>
</evidence>
<evidence type="ECO:0000256" key="1">
    <source>
        <dbReference type="ARBA" id="ARBA00006068"/>
    </source>
</evidence>
<dbReference type="RefSeq" id="WP_069193613.1">
    <property type="nucleotide sequence ID" value="NZ_RLII01000004.1"/>
</dbReference>
<dbReference type="EMBL" id="RLII01000004">
    <property type="protein sequence ID" value="RXE59699.1"/>
    <property type="molecule type" value="Genomic_DNA"/>
</dbReference>
<keyword evidence="2" id="KW-0472">Membrane</keyword>
<gene>
    <name evidence="4" type="ORF">EFD62_05115</name>
</gene>
<evidence type="ECO:0000313" key="5">
    <source>
        <dbReference type="Proteomes" id="UP000289166"/>
    </source>
</evidence>